<gene>
    <name evidence="1" type="ORF">SADUNF_Sadunf19G0098800</name>
</gene>
<keyword evidence="2" id="KW-1185">Reference proteome</keyword>
<evidence type="ECO:0008006" key="3">
    <source>
        <dbReference type="Google" id="ProtNLM"/>
    </source>
</evidence>
<name>A0A835J2Z6_9ROSI</name>
<reference evidence="1 2" key="1">
    <citation type="submission" date="2020-10" db="EMBL/GenBank/DDBJ databases">
        <title>Plant Genome Project.</title>
        <authorList>
            <person name="Zhang R.-G."/>
        </authorList>
    </citation>
    <scope>NUCLEOTIDE SEQUENCE [LARGE SCALE GENOMIC DNA]</scope>
    <source>
        <strain evidence="1">FAFU-HL-1</strain>
        <tissue evidence="1">Leaf</tissue>
    </source>
</reference>
<evidence type="ECO:0000313" key="2">
    <source>
        <dbReference type="Proteomes" id="UP000657918"/>
    </source>
</evidence>
<dbReference type="Gene3D" id="3.30.40.10">
    <property type="entry name" value="Zinc/RING finger domain, C3HC4 (zinc finger)"/>
    <property type="match status" value="1"/>
</dbReference>
<organism evidence="1 2">
    <name type="scientific">Salix dunnii</name>
    <dbReference type="NCBI Taxonomy" id="1413687"/>
    <lineage>
        <taxon>Eukaryota</taxon>
        <taxon>Viridiplantae</taxon>
        <taxon>Streptophyta</taxon>
        <taxon>Embryophyta</taxon>
        <taxon>Tracheophyta</taxon>
        <taxon>Spermatophyta</taxon>
        <taxon>Magnoliopsida</taxon>
        <taxon>eudicotyledons</taxon>
        <taxon>Gunneridae</taxon>
        <taxon>Pentapetalae</taxon>
        <taxon>rosids</taxon>
        <taxon>fabids</taxon>
        <taxon>Malpighiales</taxon>
        <taxon>Salicaceae</taxon>
        <taxon>Saliceae</taxon>
        <taxon>Salix</taxon>
    </lineage>
</organism>
<dbReference type="Proteomes" id="UP000657918">
    <property type="component" value="Unassembled WGS sequence"/>
</dbReference>
<dbReference type="InterPro" id="IPR022143">
    <property type="entry name" value="DUF3675"/>
</dbReference>
<accession>A0A835J2Z6</accession>
<comment type="caution">
    <text evidence="1">The sequence shown here is derived from an EMBL/GenBank/DDBJ whole genome shotgun (WGS) entry which is preliminary data.</text>
</comment>
<dbReference type="InterPro" id="IPR013083">
    <property type="entry name" value="Znf_RING/FYVE/PHD"/>
</dbReference>
<evidence type="ECO:0000313" key="1">
    <source>
        <dbReference type="EMBL" id="KAF9661728.1"/>
    </source>
</evidence>
<dbReference type="GO" id="GO:0004842">
    <property type="term" value="F:ubiquitin-protein transferase activity"/>
    <property type="evidence" value="ECO:0007669"/>
    <property type="project" value="TreeGrafter"/>
</dbReference>
<proteinExistence type="predicted"/>
<dbReference type="GO" id="GO:0016567">
    <property type="term" value="P:protein ubiquitination"/>
    <property type="evidence" value="ECO:0007669"/>
    <property type="project" value="TreeGrafter"/>
</dbReference>
<dbReference type="PANTHER" id="PTHR23012:SF176">
    <property type="entry name" value="OS01G0894600 PROTEIN"/>
    <property type="match status" value="1"/>
</dbReference>
<dbReference type="GO" id="GO:0016020">
    <property type="term" value="C:membrane"/>
    <property type="evidence" value="ECO:0007669"/>
    <property type="project" value="TreeGrafter"/>
</dbReference>
<dbReference type="Pfam" id="PF12428">
    <property type="entry name" value="DUF3675"/>
    <property type="match status" value="1"/>
</dbReference>
<dbReference type="SUPFAM" id="SSF57850">
    <property type="entry name" value="RING/U-box"/>
    <property type="match status" value="1"/>
</dbReference>
<dbReference type="OrthoDB" id="264354at2759"/>
<sequence length="354" mass="39793">MVDDLMVCVDRIIVASSCFEPVNNGERNGSNVVRVEGTSKDSNVKESIGSVKGNEEGSSCSLNKVEMVECRICQEEDEVLALEAPCSCNGTLKLKVVFFLFYGEAERLLFCAFGMLVSSALRFCALARLFFFLYAINQPSERGSRSSAMLVAHNLYLCLSRFPIEGWFWLGRFAHRKCIQRWCNKKGDITCEICNQDFSPNYSLPPPRSNPDFMAIDIRQAWGHHIDLHDSHLLALEHQLLQSEYEDYAVANTSSLACLRSVALILLIILLLRQALMVTRESGMMQEMSSFFSVSDGAPNRFSVSGFASSICWFSFAMLCDGPLLVHCTKPKEETCISLIIYSTWVKRDITLLM</sequence>
<dbReference type="EMBL" id="JADGMS010000019">
    <property type="protein sequence ID" value="KAF9661728.1"/>
    <property type="molecule type" value="Genomic_DNA"/>
</dbReference>
<dbReference type="PANTHER" id="PTHR23012">
    <property type="entry name" value="RING/FYVE/PHD ZINC FINGER DOMAIN-CONTAINING"/>
    <property type="match status" value="1"/>
</dbReference>
<dbReference type="AlphaFoldDB" id="A0A835J2Z6"/>
<dbReference type="InterPro" id="IPR033275">
    <property type="entry name" value="MARCH-like"/>
</dbReference>
<protein>
    <recommendedName>
        <fullName evidence="3">RING-CH-type domain-containing protein</fullName>
    </recommendedName>
</protein>